<evidence type="ECO:0000256" key="6">
    <source>
        <dbReference type="ARBA" id="ARBA00022792"/>
    </source>
</evidence>
<keyword evidence="9 10" id="KW-0472">Membrane</keyword>
<protein>
    <submittedName>
        <fullName evidence="12">Putative mitochondrial 2-oxoglutarate/malate carrier protein</fullName>
    </submittedName>
</protein>
<evidence type="ECO:0000256" key="1">
    <source>
        <dbReference type="ARBA" id="ARBA00004448"/>
    </source>
</evidence>
<keyword evidence="7" id="KW-1133">Transmembrane helix</keyword>
<proteinExistence type="inferred from homology"/>
<dbReference type="Pfam" id="PF00153">
    <property type="entry name" value="Mito_carr"/>
    <property type="match status" value="3"/>
</dbReference>
<evidence type="ECO:0000256" key="2">
    <source>
        <dbReference type="ARBA" id="ARBA00006375"/>
    </source>
</evidence>
<evidence type="ECO:0000313" key="13">
    <source>
        <dbReference type="Proteomes" id="UP000288859"/>
    </source>
</evidence>
<keyword evidence="6" id="KW-0999">Mitochondrion inner membrane</keyword>
<evidence type="ECO:0000256" key="11">
    <source>
        <dbReference type="RuleBase" id="RU000488"/>
    </source>
</evidence>
<accession>A0A438MSS8</accession>
<evidence type="ECO:0000313" key="12">
    <source>
        <dbReference type="EMBL" id="RVX66738.1"/>
    </source>
</evidence>
<dbReference type="InterPro" id="IPR050391">
    <property type="entry name" value="Mito_Metabolite_Transporter"/>
</dbReference>
<dbReference type="InterPro" id="IPR023395">
    <property type="entry name" value="MCP_dom_sf"/>
</dbReference>
<feature type="repeat" description="Solcar" evidence="10">
    <location>
        <begin position="121"/>
        <end position="212"/>
    </location>
</feature>
<keyword evidence="5" id="KW-0677">Repeat</keyword>
<sequence length="317" mass="34409">MAAAIGSPQAPQGPSSHRALQAFLPFLVGGASGITATLCIQPIDMVKVRLQLVGEGARGGVKPTPISVANQVISEAGFWGLYNGISAALLRQVVYGTSRLGLFFTFEDLLKKRCQTNGTTYDFKERAFAGLSAGGLGALIGNPTEVALIRMQSDGTRPPMERANYSSAIDALRRIIKTEGILALWSGATPTVVRAMATNFGQLAFFSESKYQIEKRSNLSERSRTIGASGIAGFFAAFFSLPFDFIKTRLQKQVREPDGRLPYSGMADCFAKVVREEGLFRFYRGFTTYFFRMAPHTIITLIVADSITGRLKSCGIM</sequence>
<dbReference type="AlphaFoldDB" id="A0A438MSS8"/>
<dbReference type="PANTHER" id="PTHR45618">
    <property type="entry name" value="MITOCHONDRIAL DICARBOXYLATE CARRIER-RELATED"/>
    <property type="match status" value="1"/>
</dbReference>
<feature type="repeat" description="Solcar" evidence="10">
    <location>
        <begin position="20"/>
        <end position="109"/>
    </location>
</feature>
<comment type="subcellular location">
    <subcellularLocation>
        <location evidence="1">Mitochondrion inner membrane</location>
        <topology evidence="1">Multi-pass membrane protein</topology>
    </subcellularLocation>
</comment>
<evidence type="ECO:0000256" key="9">
    <source>
        <dbReference type="ARBA" id="ARBA00023136"/>
    </source>
</evidence>
<gene>
    <name evidence="12" type="ORF">B0A52_08931</name>
</gene>
<evidence type="ECO:0000256" key="8">
    <source>
        <dbReference type="ARBA" id="ARBA00023128"/>
    </source>
</evidence>
<keyword evidence="8" id="KW-0496">Mitochondrion</keyword>
<dbReference type="Proteomes" id="UP000288859">
    <property type="component" value="Unassembled WGS sequence"/>
</dbReference>
<name>A0A438MSS8_EXOME</name>
<feature type="repeat" description="Solcar" evidence="10">
    <location>
        <begin position="220"/>
        <end position="310"/>
    </location>
</feature>
<reference evidence="12 13" key="1">
    <citation type="submission" date="2017-03" db="EMBL/GenBank/DDBJ databases">
        <title>Genomes of endolithic fungi from Antarctica.</title>
        <authorList>
            <person name="Coleine C."/>
            <person name="Masonjones S."/>
            <person name="Stajich J.E."/>
        </authorList>
    </citation>
    <scope>NUCLEOTIDE SEQUENCE [LARGE SCALE GENOMIC DNA]</scope>
    <source>
        <strain evidence="12 13">CCFEE 6314</strain>
    </source>
</reference>
<dbReference type="GO" id="GO:0005743">
    <property type="term" value="C:mitochondrial inner membrane"/>
    <property type="evidence" value="ECO:0007669"/>
    <property type="project" value="UniProtKB-SubCell"/>
</dbReference>
<dbReference type="OrthoDB" id="756301at2759"/>
<dbReference type="SUPFAM" id="SSF103506">
    <property type="entry name" value="Mitochondrial carrier"/>
    <property type="match status" value="1"/>
</dbReference>
<evidence type="ECO:0000256" key="4">
    <source>
        <dbReference type="ARBA" id="ARBA00022692"/>
    </source>
</evidence>
<evidence type="ECO:0000256" key="3">
    <source>
        <dbReference type="ARBA" id="ARBA00022448"/>
    </source>
</evidence>
<dbReference type="PROSITE" id="PS50920">
    <property type="entry name" value="SOLCAR"/>
    <property type="match status" value="3"/>
</dbReference>
<dbReference type="Gene3D" id="1.50.40.10">
    <property type="entry name" value="Mitochondrial carrier domain"/>
    <property type="match status" value="1"/>
</dbReference>
<comment type="caution">
    <text evidence="12">The sequence shown here is derived from an EMBL/GenBank/DDBJ whole genome shotgun (WGS) entry which is preliminary data.</text>
</comment>
<dbReference type="EMBL" id="NAJM01000056">
    <property type="protein sequence ID" value="RVX66738.1"/>
    <property type="molecule type" value="Genomic_DNA"/>
</dbReference>
<comment type="similarity">
    <text evidence="2 11">Belongs to the mitochondrial carrier (TC 2.A.29) family.</text>
</comment>
<organism evidence="12 13">
    <name type="scientific">Exophiala mesophila</name>
    <name type="common">Black yeast-like fungus</name>
    <dbReference type="NCBI Taxonomy" id="212818"/>
    <lineage>
        <taxon>Eukaryota</taxon>
        <taxon>Fungi</taxon>
        <taxon>Dikarya</taxon>
        <taxon>Ascomycota</taxon>
        <taxon>Pezizomycotina</taxon>
        <taxon>Eurotiomycetes</taxon>
        <taxon>Chaetothyriomycetidae</taxon>
        <taxon>Chaetothyriales</taxon>
        <taxon>Herpotrichiellaceae</taxon>
        <taxon>Exophiala</taxon>
    </lineage>
</organism>
<dbReference type="FunFam" id="1.50.40.10:FF:000009">
    <property type="entry name" value="Mitochondrial 2-oxoglutarate/malate carrier protein"/>
    <property type="match status" value="1"/>
</dbReference>
<dbReference type="VEuPathDB" id="FungiDB:PV10_06633"/>
<evidence type="ECO:0000256" key="5">
    <source>
        <dbReference type="ARBA" id="ARBA00022737"/>
    </source>
</evidence>
<evidence type="ECO:0000256" key="7">
    <source>
        <dbReference type="ARBA" id="ARBA00022989"/>
    </source>
</evidence>
<keyword evidence="4 10" id="KW-0812">Transmembrane</keyword>
<evidence type="ECO:0000256" key="10">
    <source>
        <dbReference type="PROSITE-ProRule" id="PRU00282"/>
    </source>
</evidence>
<keyword evidence="3 11" id="KW-0813">Transport</keyword>
<dbReference type="InterPro" id="IPR018108">
    <property type="entry name" value="MCP_transmembrane"/>
</dbReference>